<comment type="caution">
    <text evidence="1">The sequence shown here is derived from an EMBL/GenBank/DDBJ whole genome shotgun (WGS) entry which is preliminary data.</text>
</comment>
<dbReference type="InterPro" id="IPR010260">
    <property type="entry name" value="AlpA"/>
</dbReference>
<keyword evidence="1" id="KW-0238">DNA-binding</keyword>
<dbReference type="EMBL" id="JACCFH010000001">
    <property type="protein sequence ID" value="NYG31637.1"/>
    <property type="molecule type" value="Genomic_DNA"/>
</dbReference>
<reference evidence="1 2" key="1">
    <citation type="submission" date="2020-07" db="EMBL/GenBank/DDBJ databases">
        <title>Genomic Encyclopedia of Archaeal and Bacterial Type Strains, Phase II (KMG-II): from individual species to whole genera.</title>
        <authorList>
            <person name="Goeker M."/>
        </authorList>
    </citation>
    <scope>NUCLEOTIDE SEQUENCE [LARGE SCALE GENOMIC DNA]</scope>
    <source>
        <strain evidence="1 2">DSM 21226</strain>
    </source>
</reference>
<dbReference type="InterPro" id="IPR052931">
    <property type="entry name" value="Prophage_regulatory_activator"/>
</dbReference>
<dbReference type="PANTHER" id="PTHR36154">
    <property type="entry name" value="DNA-BINDING TRANSCRIPTIONAL ACTIVATOR ALPA"/>
    <property type="match status" value="1"/>
</dbReference>
<organism evidence="1 2">
    <name type="scientific">Sphaerotilus montanus</name>
    <dbReference type="NCBI Taxonomy" id="522889"/>
    <lineage>
        <taxon>Bacteria</taxon>
        <taxon>Pseudomonadati</taxon>
        <taxon>Pseudomonadota</taxon>
        <taxon>Betaproteobacteria</taxon>
        <taxon>Burkholderiales</taxon>
        <taxon>Sphaerotilaceae</taxon>
        <taxon>Sphaerotilus</taxon>
    </lineage>
</organism>
<dbReference type="RefSeq" id="WP_179632611.1">
    <property type="nucleotide sequence ID" value="NZ_JACCFH010000001.1"/>
</dbReference>
<dbReference type="Pfam" id="PF05930">
    <property type="entry name" value="Phage_AlpA"/>
    <property type="match status" value="1"/>
</dbReference>
<evidence type="ECO:0000313" key="2">
    <source>
        <dbReference type="Proteomes" id="UP000518288"/>
    </source>
</evidence>
<evidence type="ECO:0000313" key="1">
    <source>
        <dbReference type="EMBL" id="NYG31637.1"/>
    </source>
</evidence>
<proteinExistence type="predicted"/>
<keyword evidence="2" id="KW-1185">Reference proteome</keyword>
<dbReference type="Proteomes" id="UP000518288">
    <property type="component" value="Unassembled WGS sequence"/>
</dbReference>
<dbReference type="Gene3D" id="1.10.238.160">
    <property type="match status" value="1"/>
</dbReference>
<protein>
    <submittedName>
        <fullName evidence="1">Putative DNA-binding transcriptional regulator AlpA</fullName>
    </submittedName>
</protein>
<accession>A0A7Y9QYL8</accession>
<gene>
    <name evidence="1" type="ORF">BDD16_000623</name>
</gene>
<dbReference type="GO" id="GO:0003677">
    <property type="term" value="F:DNA binding"/>
    <property type="evidence" value="ECO:0007669"/>
    <property type="project" value="UniProtKB-KW"/>
</dbReference>
<dbReference type="AlphaFoldDB" id="A0A7Y9QYL8"/>
<name>A0A7Y9QYL8_9BURK</name>
<sequence>MNITTPSSNVQRLPGTLEAKKAAIAKQQWLRLRQVLDKTQTGKTWLYARMRDKIDPFPPAIKLSARCAVWDESQVDAWMERQADKLTKPADLVDQAQADA</sequence>
<dbReference type="PANTHER" id="PTHR36154:SF1">
    <property type="entry name" value="DNA-BINDING TRANSCRIPTIONAL ACTIVATOR ALPA"/>
    <property type="match status" value="1"/>
</dbReference>